<feature type="compositionally biased region" description="Low complexity" evidence="1">
    <location>
        <begin position="1"/>
        <end position="15"/>
    </location>
</feature>
<gene>
    <name evidence="3" type="ORF">GSLYS_00011912001</name>
</gene>
<proteinExistence type="predicted"/>
<dbReference type="Pfam" id="PF14949">
    <property type="entry name" value="ARF7EP_C"/>
    <property type="match status" value="1"/>
</dbReference>
<evidence type="ECO:0000256" key="1">
    <source>
        <dbReference type="SAM" id="MobiDB-lite"/>
    </source>
</evidence>
<dbReference type="PANTHER" id="PTHR46536">
    <property type="entry name" value="ARL14 EFFECTOR PROTEIN"/>
    <property type="match status" value="1"/>
</dbReference>
<evidence type="ECO:0000313" key="4">
    <source>
        <dbReference type="Proteomes" id="UP001497497"/>
    </source>
</evidence>
<organism evidence="3 4">
    <name type="scientific">Lymnaea stagnalis</name>
    <name type="common">Great pond snail</name>
    <name type="synonym">Helix stagnalis</name>
    <dbReference type="NCBI Taxonomy" id="6523"/>
    <lineage>
        <taxon>Eukaryota</taxon>
        <taxon>Metazoa</taxon>
        <taxon>Spiralia</taxon>
        <taxon>Lophotrochozoa</taxon>
        <taxon>Mollusca</taxon>
        <taxon>Gastropoda</taxon>
        <taxon>Heterobranchia</taxon>
        <taxon>Euthyneura</taxon>
        <taxon>Panpulmonata</taxon>
        <taxon>Hygrophila</taxon>
        <taxon>Lymnaeoidea</taxon>
        <taxon>Lymnaeidae</taxon>
        <taxon>Lymnaea</taxon>
    </lineage>
</organism>
<dbReference type="AlphaFoldDB" id="A0AAV2HVG4"/>
<evidence type="ECO:0000313" key="3">
    <source>
        <dbReference type="EMBL" id="CAL1538091.1"/>
    </source>
</evidence>
<accession>A0AAV2HVG4</accession>
<reference evidence="3 4" key="1">
    <citation type="submission" date="2024-04" db="EMBL/GenBank/DDBJ databases">
        <authorList>
            <consortium name="Genoscope - CEA"/>
            <person name="William W."/>
        </authorList>
    </citation>
    <scope>NUCLEOTIDE SEQUENCE [LARGE SCALE GENOMIC DNA]</scope>
</reference>
<dbReference type="Proteomes" id="UP001497497">
    <property type="component" value="Unassembled WGS sequence"/>
</dbReference>
<dbReference type="PANTHER" id="PTHR46536:SF3">
    <property type="entry name" value="ARF7 EFFECTOR PROTEIN C-TERMINAL DOMAIN-CONTAINING PROTEIN"/>
    <property type="match status" value="1"/>
</dbReference>
<sequence>MDNEKSSSNSSPPNSQIIDIHDSDSNESTGNEGNYPKDKTNKTSQEPVANEQILADDIARPELKKLSLDMNGTFMVDFDPEKSKREMRKMNRRIYSKESRKTNFYDDKGLLLEAQMDLCDCLHRDCPGCHFPCPRCNSSKCGTDCRCNRKYTIDLIEVEGTDMIYNYPL</sequence>
<dbReference type="InterPro" id="IPR029264">
    <property type="entry name" value="ARF7EP_C"/>
</dbReference>
<dbReference type="EMBL" id="CAXITT010000284">
    <property type="protein sequence ID" value="CAL1538091.1"/>
    <property type="molecule type" value="Genomic_DNA"/>
</dbReference>
<comment type="caution">
    <text evidence="3">The sequence shown here is derived from an EMBL/GenBank/DDBJ whole genome shotgun (WGS) entry which is preliminary data.</text>
</comment>
<protein>
    <recommendedName>
        <fullName evidence="2">ARF7 effector protein C-terminal domain-containing protein</fullName>
    </recommendedName>
</protein>
<evidence type="ECO:0000259" key="2">
    <source>
        <dbReference type="Pfam" id="PF14949"/>
    </source>
</evidence>
<name>A0AAV2HVG4_LYMST</name>
<feature type="region of interest" description="Disordered" evidence="1">
    <location>
        <begin position="1"/>
        <end position="56"/>
    </location>
</feature>
<keyword evidence="4" id="KW-1185">Reference proteome</keyword>
<feature type="domain" description="ARF7 effector protein C-terminal" evidence="2">
    <location>
        <begin position="62"/>
        <end position="159"/>
    </location>
</feature>